<evidence type="ECO:0000256" key="1">
    <source>
        <dbReference type="ARBA" id="ARBA00006817"/>
    </source>
</evidence>
<dbReference type="AlphaFoldDB" id="A0A5C4RUG0"/>
<dbReference type="Gene3D" id="3.30.530.20">
    <property type="match status" value="1"/>
</dbReference>
<dbReference type="SUPFAM" id="SSF55961">
    <property type="entry name" value="Bet v1-like"/>
    <property type="match status" value="1"/>
</dbReference>
<comment type="similarity">
    <text evidence="1">Belongs to the AHA1 family.</text>
</comment>
<dbReference type="Proteomes" id="UP000305760">
    <property type="component" value="Unassembled WGS sequence"/>
</dbReference>
<dbReference type="OrthoDB" id="9805228at2"/>
<feature type="domain" description="Activator of Hsp90 ATPase homologue 1/2-like C-terminal" evidence="2">
    <location>
        <begin position="24"/>
        <end position="156"/>
    </location>
</feature>
<dbReference type="InterPro" id="IPR023393">
    <property type="entry name" value="START-like_dom_sf"/>
</dbReference>
<evidence type="ECO:0000259" key="2">
    <source>
        <dbReference type="Pfam" id="PF08327"/>
    </source>
</evidence>
<sequence length="161" mass="18098">MAIAPDLIATPGVVDLSFRRLLPAPRARVWAAWTEAARFAQWFGPHGSRVDPCEVDARVGGRLFFCHRHLDYPDVWVLGEYTEVVPMERLVFTVGFADPDGQPRPRDNFAAQSRIEVVLSDHAAGTEMRIRHTGLSSDQGESIGWRQSLERLESLFRTDPA</sequence>
<gene>
    <name evidence="3" type="ORF">E1B00_01710</name>
</gene>
<dbReference type="RefSeq" id="WP_139445006.1">
    <property type="nucleotide sequence ID" value="NZ_SMDR01000001.1"/>
</dbReference>
<reference evidence="3 4" key="1">
    <citation type="submission" date="2019-03" db="EMBL/GenBank/DDBJ databases">
        <title>Arenimonas daejeonensis sp. nov., isolated from compost.</title>
        <authorList>
            <person name="Jeon C.O."/>
        </authorList>
    </citation>
    <scope>NUCLEOTIDE SEQUENCE [LARGE SCALE GENOMIC DNA]</scope>
    <source>
        <strain evidence="3 4">R29</strain>
    </source>
</reference>
<proteinExistence type="inferred from homology"/>
<protein>
    <submittedName>
        <fullName evidence="3">SRPBCC domain-containing protein</fullName>
    </submittedName>
</protein>
<keyword evidence="4" id="KW-1185">Reference proteome</keyword>
<dbReference type="InterPro" id="IPR013538">
    <property type="entry name" value="ASHA1/2-like_C"/>
</dbReference>
<dbReference type="EMBL" id="SMDR01000001">
    <property type="protein sequence ID" value="TNJ34531.1"/>
    <property type="molecule type" value="Genomic_DNA"/>
</dbReference>
<comment type="caution">
    <text evidence="3">The sequence shown here is derived from an EMBL/GenBank/DDBJ whole genome shotgun (WGS) entry which is preliminary data.</text>
</comment>
<dbReference type="Pfam" id="PF08327">
    <property type="entry name" value="AHSA1"/>
    <property type="match status" value="1"/>
</dbReference>
<organism evidence="3 4">
    <name type="scientific">Arenimonas terrae</name>
    <dbReference type="NCBI Taxonomy" id="2546226"/>
    <lineage>
        <taxon>Bacteria</taxon>
        <taxon>Pseudomonadati</taxon>
        <taxon>Pseudomonadota</taxon>
        <taxon>Gammaproteobacteria</taxon>
        <taxon>Lysobacterales</taxon>
        <taxon>Lysobacteraceae</taxon>
        <taxon>Arenimonas</taxon>
    </lineage>
</organism>
<evidence type="ECO:0000313" key="3">
    <source>
        <dbReference type="EMBL" id="TNJ34531.1"/>
    </source>
</evidence>
<dbReference type="CDD" id="cd07814">
    <property type="entry name" value="SRPBCC_CalC_Aha1-like"/>
    <property type="match status" value="1"/>
</dbReference>
<accession>A0A5C4RUG0</accession>
<evidence type="ECO:0000313" key="4">
    <source>
        <dbReference type="Proteomes" id="UP000305760"/>
    </source>
</evidence>
<name>A0A5C4RUG0_9GAMM</name>